<name>A0ABU1TTD8_9FLAO</name>
<sequence>MVFVKPLLTKTRFSMKSPQRMSLLQTKPNNKAITYMTKENILLHI</sequence>
<evidence type="ECO:0000313" key="1">
    <source>
        <dbReference type="EMBL" id="MDR6969117.1"/>
    </source>
</evidence>
<accession>A0ABU1TTD8</accession>
<gene>
    <name evidence="1" type="ORF">J2X31_003144</name>
</gene>
<comment type="caution">
    <text evidence="1">The sequence shown here is derived from an EMBL/GenBank/DDBJ whole genome shotgun (WGS) entry which is preliminary data.</text>
</comment>
<evidence type="ECO:0000313" key="2">
    <source>
        <dbReference type="Proteomes" id="UP001255185"/>
    </source>
</evidence>
<proteinExistence type="predicted"/>
<dbReference type="Proteomes" id="UP001255185">
    <property type="component" value="Unassembled WGS sequence"/>
</dbReference>
<organism evidence="1 2">
    <name type="scientific">Flavobacterium arsenatis</name>
    <dbReference type="NCBI Taxonomy" id="1484332"/>
    <lineage>
        <taxon>Bacteria</taxon>
        <taxon>Pseudomonadati</taxon>
        <taxon>Bacteroidota</taxon>
        <taxon>Flavobacteriia</taxon>
        <taxon>Flavobacteriales</taxon>
        <taxon>Flavobacteriaceae</taxon>
        <taxon>Flavobacterium</taxon>
    </lineage>
</organism>
<dbReference type="EMBL" id="JAVDVI010000016">
    <property type="protein sequence ID" value="MDR6969117.1"/>
    <property type="molecule type" value="Genomic_DNA"/>
</dbReference>
<reference evidence="1 2" key="1">
    <citation type="submission" date="2023-07" db="EMBL/GenBank/DDBJ databases">
        <title>Sorghum-associated microbial communities from plants grown in Nebraska, USA.</title>
        <authorList>
            <person name="Schachtman D."/>
        </authorList>
    </citation>
    <scope>NUCLEOTIDE SEQUENCE [LARGE SCALE GENOMIC DNA]</scope>
    <source>
        <strain evidence="1 2">3773</strain>
    </source>
</reference>
<keyword evidence="2" id="KW-1185">Reference proteome</keyword>
<protein>
    <submittedName>
        <fullName evidence="1">Uncharacterized protein</fullName>
    </submittedName>
</protein>